<feature type="signal peptide" evidence="2">
    <location>
        <begin position="1"/>
        <end position="23"/>
    </location>
</feature>
<dbReference type="AlphaFoldDB" id="A0A1P8WBC3"/>
<keyword evidence="2" id="KW-0732">Signal</keyword>
<dbReference type="PROSITE" id="PS51257">
    <property type="entry name" value="PROKAR_LIPOPROTEIN"/>
    <property type="match status" value="1"/>
</dbReference>
<evidence type="ECO:0008006" key="5">
    <source>
        <dbReference type="Google" id="ProtNLM"/>
    </source>
</evidence>
<feature type="compositionally biased region" description="Polar residues" evidence="1">
    <location>
        <begin position="605"/>
        <end position="626"/>
    </location>
</feature>
<dbReference type="Proteomes" id="UP000187735">
    <property type="component" value="Chromosome"/>
</dbReference>
<evidence type="ECO:0000256" key="2">
    <source>
        <dbReference type="SAM" id="SignalP"/>
    </source>
</evidence>
<evidence type="ECO:0000313" key="4">
    <source>
        <dbReference type="Proteomes" id="UP000187735"/>
    </source>
</evidence>
<dbReference type="Gene3D" id="1.25.10.10">
    <property type="entry name" value="Leucine-rich Repeat Variant"/>
    <property type="match status" value="2"/>
</dbReference>
<dbReference type="InterPro" id="IPR011989">
    <property type="entry name" value="ARM-like"/>
</dbReference>
<proteinExistence type="predicted"/>
<reference evidence="3 4" key="1">
    <citation type="journal article" date="2016" name="Front. Microbiol.">
        <title>Fuerstia marisgermanicae gen. nov., sp. nov., an Unusual Member of the Phylum Planctomycetes from the German Wadden Sea.</title>
        <authorList>
            <person name="Kohn T."/>
            <person name="Heuer A."/>
            <person name="Jogler M."/>
            <person name="Vollmers J."/>
            <person name="Boedeker C."/>
            <person name="Bunk B."/>
            <person name="Rast P."/>
            <person name="Borchert D."/>
            <person name="Glockner I."/>
            <person name="Freese H.M."/>
            <person name="Klenk H.P."/>
            <person name="Overmann J."/>
            <person name="Kaster A.K."/>
            <person name="Rohde M."/>
            <person name="Wiegand S."/>
            <person name="Jogler C."/>
        </authorList>
    </citation>
    <scope>NUCLEOTIDE SEQUENCE [LARGE SCALE GENOMIC DNA]</scope>
    <source>
        <strain evidence="3 4">NH11</strain>
    </source>
</reference>
<dbReference type="OrthoDB" id="280208at2"/>
<dbReference type="SUPFAM" id="SSF48371">
    <property type="entry name" value="ARM repeat"/>
    <property type="match status" value="1"/>
</dbReference>
<dbReference type="STRING" id="1891926.Fuma_00939"/>
<gene>
    <name evidence="3" type="ORF">Fuma_00939</name>
</gene>
<sequence precursor="true">MSSIRGISIIAVLVACFGVFAHADETTRAFESELKLPDVPRFDDLPTRFLLRPEFHIPEPSKFLQKDFVELFVRVVNGDYDDEISVQAARSLQRVAQEKLADPKQFADALRTRLQKSTSRNVRRSCAMALAEVGDKNDAELLAELCLPGDEVLCAALEPTLAEWKSEALLDTWQQRIQAPKKYSQTLLQLACRGIAELNATQAVSDLLNLAASDRTRFSTRRVASEALGRLAPDDAFKLASELSNAGISDRILAVLLLNSATSEDALTLAEQLCDDREDTVAAVAWNTLVRLKPERLLSRLSVGKTHRDPNVRSAVVRTVGLLPTVERCDLLSEILSDVHIGVRNESRRTLQMLAENNAELHSQICANAGAVIQNAQAAWQQLEQSLLLLGHLRHDAYQPACVPLLTHERSEVLVTAAWLLHLMPQNSLGEAAAAVAATHWTEMKNDSQNYPRFHALDEQLAFLLHVAAYTDRTELKSLCAEQFSKQSALHPDGRAIAMWTLGELSKDSKDDALVGQFSERIFDDSEIFPEYDTVRCGSALAIGLVGGKIAVPELQRAHSTYGVGGIIGNCVSTALRTLGEEAPPAPELEPVYIQDWPLHPTLKNRGNSESPATEVNGASVTEETE</sequence>
<protein>
    <recommendedName>
        <fullName evidence="5">HEAT repeat protein</fullName>
    </recommendedName>
</protein>
<dbReference type="InterPro" id="IPR016024">
    <property type="entry name" value="ARM-type_fold"/>
</dbReference>
<feature type="region of interest" description="Disordered" evidence="1">
    <location>
        <begin position="603"/>
        <end position="626"/>
    </location>
</feature>
<feature type="chain" id="PRO_5013292453" description="HEAT repeat protein" evidence="2">
    <location>
        <begin position="24"/>
        <end position="626"/>
    </location>
</feature>
<keyword evidence="4" id="KW-1185">Reference proteome</keyword>
<accession>A0A1P8WBC3</accession>
<evidence type="ECO:0000313" key="3">
    <source>
        <dbReference type="EMBL" id="APZ91351.1"/>
    </source>
</evidence>
<organism evidence="3 4">
    <name type="scientific">Fuerstiella marisgermanici</name>
    <dbReference type="NCBI Taxonomy" id="1891926"/>
    <lineage>
        <taxon>Bacteria</taxon>
        <taxon>Pseudomonadati</taxon>
        <taxon>Planctomycetota</taxon>
        <taxon>Planctomycetia</taxon>
        <taxon>Planctomycetales</taxon>
        <taxon>Planctomycetaceae</taxon>
        <taxon>Fuerstiella</taxon>
    </lineage>
</organism>
<evidence type="ECO:0000256" key="1">
    <source>
        <dbReference type="SAM" id="MobiDB-lite"/>
    </source>
</evidence>
<dbReference type="RefSeq" id="WP_077023125.1">
    <property type="nucleotide sequence ID" value="NZ_CP017641.1"/>
</dbReference>
<dbReference type="EMBL" id="CP017641">
    <property type="protein sequence ID" value="APZ91351.1"/>
    <property type="molecule type" value="Genomic_DNA"/>
</dbReference>
<name>A0A1P8WBC3_9PLAN</name>
<dbReference type="KEGG" id="fmr:Fuma_00939"/>